<evidence type="ECO:0000313" key="6">
    <source>
        <dbReference type="EMBL" id="KAF3328560.1"/>
    </source>
</evidence>
<comment type="caution">
    <text evidence="6">The sequence shown here is derived from an EMBL/GenBank/DDBJ whole genome shotgun (WGS) entry which is preliminary data.</text>
</comment>
<evidence type="ECO:0000256" key="4">
    <source>
        <dbReference type="ARBA" id="ARBA00023180"/>
    </source>
</evidence>
<dbReference type="GO" id="GO:0016788">
    <property type="term" value="F:hydrolase activity, acting on ester bonds"/>
    <property type="evidence" value="ECO:0007669"/>
    <property type="project" value="InterPro"/>
</dbReference>
<organism evidence="6 7">
    <name type="scientific">Carex littledalei</name>
    <dbReference type="NCBI Taxonomy" id="544730"/>
    <lineage>
        <taxon>Eukaryota</taxon>
        <taxon>Viridiplantae</taxon>
        <taxon>Streptophyta</taxon>
        <taxon>Embryophyta</taxon>
        <taxon>Tracheophyta</taxon>
        <taxon>Spermatophyta</taxon>
        <taxon>Magnoliopsida</taxon>
        <taxon>Liliopsida</taxon>
        <taxon>Poales</taxon>
        <taxon>Cyperaceae</taxon>
        <taxon>Cyperoideae</taxon>
        <taxon>Cariceae</taxon>
        <taxon>Carex</taxon>
        <taxon>Carex subgen. Euthyceras</taxon>
    </lineage>
</organism>
<accession>A0A833VJ46</accession>
<comment type="similarity">
    <text evidence="1">Belongs to the 'GDSL' lipolytic enzyme family.</text>
</comment>
<dbReference type="EMBL" id="SWLB01000015">
    <property type="protein sequence ID" value="KAF3328560.1"/>
    <property type="molecule type" value="Genomic_DNA"/>
</dbReference>
<dbReference type="Gene3D" id="3.40.50.1110">
    <property type="entry name" value="SGNH hydrolase"/>
    <property type="match status" value="1"/>
</dbReference>
<protein>
    <submittedName>
        <fullName evidence="6">GDSL esterase/lipase</fullName>
    </submittedName>
</protein>
<proteinExistence type="inferred from homology"/>
<gene>
    <name evidence="6" type="ORF">FCM35_KLT05638</name>
</gene>
<dbReference type="CDD" id="cd01837">
    <property type="entry name" value="SGNH_plant_lipase_like"/>
    <property type="match status" value="1"/>
</dbReference>
<dbReference type="InterPro" id="IPR036514">
    <property type="entry name" value="SGNH_hydro_sf"/>
</dbReference>
<evidence type="ECO:0000256" key="1">
    <source>
        <dbReference type="ARBA" id="ARBA00008668"/>
    </source>
</evidence>
<dbReference type="Proteomes" id="UP000623129">
    <property type="component" value="Unassembled WGS sequence"/>
</dbReference>
<dbReference type="SUPFAM" id="SSF52266">
    <property type="entry name" value="SGNH hydrolase"/>
    <property type="match status" value="1"/>
</dbReference>
<dbReference type="InterPro" id="IPR001087">
    <property type="entry name" value="GDSL"/>
</dbReference>
<dbReference type="PANTHER" id="PTHR22835">
    <property type="entry name" value="ZINC FINGER FYVE DOMAIN CONTAINING PROTEIN"/>
    <property type="match status" value="1"/>
</dbReference>
<dbReference type="InterPro" id="IPR035669">
    <property type="entry name" value="SGNH_plant_lipase-like"/>
</dbReference>
<keyword evidence="3" id="KW-0378">Hydrolase</keyword>
<evidence type="ECO:0000256" key="5">
    <source>
        <dbReference type="SAM" id="SignalP"/>
    </source>
</evidence>
<keyword evidence="7" id="KW-1185">Reference proteome</keyword>
<keyword evidence="2 5" id="KW-0732">Signal</keyword>
<reference evidence="6" key="1">
    <citation type="submission" date="2020-01" db="EMBL/GenBank/DDBJ databases">
        <title>Genome sequence of Kobresia littledalei, the first chromosome-level genome in the family Cyperaceae.</title>
        <authorList>
            <person name="Qu G."/>
        </authorList>
    </citation>
    <scope>NUCLEOTIDE SEQUENCE</scope>
    <source>
        <strain evidence="6">C.B.Clarke</strain>
        <tissue evidence="6">Leaf</tissue>
    </source>
</reference>
<evidence type="ECO:0000313" key="7">
    <source>
        <dbReference type="Proteomes" id="UP000623129"/>
    </source>
</evidence>
<feature type="signal peptide" evidence="5">
    <location>
        <begin position="1"/>
        <end position="29"/>
    </location>
</feature>
<dbReference type="PANTHER" id="PTHR22835:SF683">
    <property type="entry name" value="OS05G0506800 PROTEIN"/>
    <property type="match status" value="1"/>
</dbReference>
<dbReference type="AlphaFoldDB" id="A0A833VJ46"/>
<evidence type="ECO:0000256" key="2">
    <source>
        <dbReference type="ARBA" id="ARBA00022729"/>
    </source>
</evidence>
<name>A0A833VJ46_9POAL</name>
<keyword evidence="4" id="KW-0325">Glycoprotein</keyword>
<evidence type="ECO:0000256" key="3">
    <source>
        <dbReference type="ARBA" id="ARBA00022801"/>
    </source>
</evidence>
<dbReference type="OrthoDB" id="1600564at2759"/>
<sequence length="382" mass="42475">MYPFSQLYFKAMKFICAFFLFFVVSYGHAKQNCQKPYTSIYAFGDSYTDTGNFVAMFSSGPGNSINNPPYGETFFGYPTGRCSDGRLLIDFIAEEFGLPLVPPYQADPGNFVQGANFAVAGATAINVEFFEQNNFVSFPLLRNSLNYQLQWFDEVKTSLCNCTDECKGFFSTSLFTFGEFGANDYSFILQSGKSIEEVKNTYVPQVIQLISNAIEKVIGDGAITVAAAGQLPTGCVPLFLTLFASSNKLDYEADTGCLKAYNDLATYHNLLLVKELGRLRGKYPHANIIYTNYYDPVIKIVKNPDHFGFINTPLQTCCGKDGPYNWNATEICGMPGVSACQTPSTYLHWDGVHLTEAAYRYISTTWLNGPHAIPPIKPQCKY</sequence>
<dbReference type="Pfam" id="PF00657">
    <property type="entry name" value="Lipase_GDSL"/>
    <property type="match status" value="1"/>
</dbReference>
<feature type="chain" id="PRO_5032482120" evidence="5">
    <location>
        <begin position="30"/>
        <end position="382"/>
    </location>
</feature>